<reference evidence="2 3" key="1">
    <citation type="submission" date="2015-09" db="EMBL/GenBank/DDBJ databases">
        <title>Host preference determinants of Valsa canker pathogens revealed by comparative genomics.</title>
        <authorList>
            <person name="Yin Z."/>
            <person name="Huang L."/>
        </authorList>
    </citation>
    <scope>NUCLEOTIDE SEQUENCE [LARGE SCALE GENOMIC DNA]</scope>
    <source>
        <strain evidence="2 3">YSFL</strain>
    </source>
</reference>
<accession>A0A423VTX6</accession>
<gene>
    <name evidence="2" type="ORF">VSDG_05915</name>
</gene>
<keyword evidence="3" id="KW-1185">Reference proteome</keyword>
<evidence type="ECO:0000313" key="2">
    <source>
        <dbReference type="EMBL" id="ROV94427.1"/>
    </source>
</evidence>
<comment type="caution">
    <text evidence="2">The sequence shown here is derived from an EMBL/GenBank/DDBJ whole genome shotgun (WGS) entry which is preliminary data.</text>
</comment>
<keyword evidence="1" id="KW-0732">Signal</keyword>
<dbReference type="EMBL" id="LJZO01000028">
    <property type="protein sequence ID" value="ROV94427.1"/>
    <property type="molecule type" value="Genomic_DNA"/>
</dbReference>
<proteinExistence type="predicted"/>
<feature type="chain" id="PRO_5019460631" evidence="1">
    <location>
        <begin position="17"/>
        <end position="354"/>
    </location>
</feature>
<dbReference type="PANTHER" id="PTHR36578">
    <property type="entry name" value="CHROMOSOME 15, WHOLE GENOME SHOTGUN SEQUENCE"/>
    <property type="match status" value="1"/>
</dbReference>
<evidence type="ECO:0000313" key="3">
    <source>
        <dbReference type="Proteomes" id="UP000284375"/>
    </source>
</evidence>
<dbReference type="PANTHER" id="PTHR36578:SF1">
    <property type="entry name" value="APPLE DOMAIN-CONTAINING PROTEIN"/>
    <property type="match status" value="1"/>
</dbReference>
<name>A0A423VTX6_CYTCH</name>
<protein>
    <submittedName>
        <fullName evidence="2">Uncharacterized protein</fullName>
    </submittedName>
</protein>
<dbReference type="AlphaFoldDB" id="A0A423VTX6"/>
<dbReference type="STRING" id="252740.A0A423VTX6"/>
<feature type="signal peptide" evidence="1">
    <location>
        <begin position="1"/>
        <end position="16"/>
    </location>
</feature>
<organism evidence="2 3">
    <name type="scientific">Cytospora chrysosperma</name>
    <name type="common">Cytospora canker fungus</name>
    <name type="synonym">Sphaeria chrysosperma</name>
    <dbReference type="NCBI Taxonomy" id="252740"/>
    <lineage>
        <taxon>Eukaryota</taxon>
        <taxon>Fungi</taxon>
        <taxon>Dikarya</taxon>
        <taxon>Ascomycota</taxon>
        <taxon>Pezizomycotina</taxon>
        <taxon>Sordariomycetes</taxon>
        <taxon>Sordariomycetidae</taxon>
        <taxon>Diaporthales</taxon>
        <taxon>Cytosporaceae</taxon>
        <taxon>Cytospora</taxon>
    </lineage>
</organism>
<dbReference type="OrthoDB" id="271448at2759"/>
<sequence>MKFTLVASLFLGIAAAQDLPIDLYEGAEDSLLSATAPFGADNATLVIEKRSEPTACVDQVGNGPHVDPDTDTEFLAFSHFSKAATAAAANPPEGYKAASGWINLKGSNGDNTGYLGYVQSELSSYDPDYCANLCSDWSGSTPCSSFVIYYERDPELVWPTTGTPSTEYCPATANSSSVTLIKCAFYSVPLYSGNATNVGQYQGDFHLVIAGSTAFNVLGAPVCDGFTGPVDLGDAALSIPAPILLHGYLGIEIYINAPYNPATCATHCETTTAWNLAHGISVQCTSFDAYVLYKNGANGIFTCVYYSENYGASYATMTGLYDILGNDFTVGSSFAYYLDGSATPKEKRSLSFVA</sequence>
<evidence type="ECO:0000256" key="1">
    <source>
        <dbReference type="SAM" id="SignalP"/>
    </source>
</evidence>
<dbReference type="Proteomes" id="UP000284375">
    <property type="component" value="Unassembled WGS sequence"/>
</dbReference>